<evidence type="ECO:0000313" key="1">
    <source>
        <dbReference type="EMBL" id="SDY00431.1"/>
    </source>
</evidence>
<reference evidence="2" key="1">
    <citation type="submission" date="2016-10" db="EMBL/GenBank/DDBJ databases">
        <authorList>
            <person name="Varghese N."/>
            <person name="Submissions S."/>
        </authorList>
    </citation>
    <scope>NUCLEOTIDE SEQUENCE [LARGE SCALE GENOMIC DNA]</scope>
    <source>
        <strain evidence="2">DSM 15718</strain>
    </source>
</reference>
<proteinExistence type="predicted"/>
<accession>A0A1H3GAY0</accession>
<name>A0A1H3GAY0_9FLAO</name>
<organism evidence="1 2">
    <name type="scientific">Flavobacterium degerlachei</name>
    <dbReference type="NCBI Taxonomy" id="229203"/>
    <lineage>
        <taxon>Bacteria</taxon>
        <taxon>Pseudomonadati</taxon>
        <taxon>Bacteroidota</taxon>
        <taxon>Flavobacteriia</taxon>
        <taxon>Flavobacteriales</taxon>
        <taxon>Flavobacteriaceae</taxon>
        <taxon>Flavobacterium</taxon>
    </lineage>
</organism>
<evidence type="ECO:0000313" key="2">
    <source>
        <dbReference type="Proteomes" id="UP000198569"/>
    </source>
</evidence>
<gene>
    <name evidence="1" type="ORF">SAMN05444338_12126</name>
</gene>
<protein>
    <submittedName>
        <fullName evidence="1">Uncharacterized protein</fullName>
    </submittedName>
</protein>
<dbReference type="OrthoDB" id="1344571at2"/>
<sequence length="236" mass="27313">MNTFYAISEKGQEANEFEIPYFGNEMSQNQINASGGSIQINKVFKTATDREYDMKFRKVMYSLKPIYKVPLFLDYHLERYLGNPTEFLSQINYTILPLVERGNRNSYAKIIQDWLDVKNPKSESKSYTISTGDINAPFQIQQDSNYSSQVQKIKQVNESVNELFSLIRKDIEKLDKDIREDFELEMNYAVKQLSKEKDIQPQLLSIGELIKNVGLPIFTGLTSSGIFEMIKPFIVK</sequence>
<keyword evidence="2" id="KW-1185">Reference proteome</keyword>
<dbReference type="EMBL" id="FNMV01000021">
    <property type="protein sequence ID" value="SDY00431.1"/>
    <property type="molecule type" value="Genomic_DNA"/>
</dbReference>
<dbReference type="RefSeq" id="WP_091435163.1">
    <property type="nucleotide sequence ID" value="NZ_FNMV01000021.1"/>
</dbReference>
<dbReference type="AlphaFoldDB" id="A0A1H3GAY0"/>
<dbReference type="Proteomes" id="UP000198569">
    <property type="component" value="Unassembled WGS sequence"/>
</dbReference>